<accession>A0ABR3SNE8</accession>
<dbReference type="Gene3D" id="3.30.460.10">
    <property type="entry name" value="Beta Polymerase, domain 2"/>
    <property type="match status" value="1"/>
</dbReference>
<proteinExistence type="predicted"/>
<dbReference type="SUPFAM" id="SSF47802">
    <property type="entry name" value="DNA polymerase beta, N-terminal domain-like"/>
    <property type="match status" value="1"/>
</dbReference>
<dbReference type="Gene3D" id="1.10.150.110">
    <property type="entry name" value="DNA polymerase beta, N-terminal domain-like"/>
    <property type="match status" value="1"/>
</dbReference>
<sequence length="629" mass="68263">MTPVLDLRGLPPVFVLSAHLAVHDLHELEDRLTVRGAQITYHVAEAKLVIGKVATKRRAVMELRSRSLYTDDVTPSSDATGPPTKKRKTGHLAKNPEGPEVVEIPDESPAEGEGDAAAGAMFLADELQGNTVKVIRMEWLDDSSNAGKLLPLRNYLVYEGRPVPEPSSPTAPTLSRQTQPPSIHKLSSVPASKFATGQSILERAKADTYPNTASSQGTSHSTPVNRGVRFSGSRTSQSSSSSKLALLQQTTSDYEDEPSSDIPPPPDWVAQGIKYACQRPTPANPPNTAFIAQLKSIRLTRTLTGDEVGVRAYSTAIAALAAYPYALTHAKEILRLPGCDAKIANLWIEWKNSPTGTVAAVASAETDEDLQILRLFHNIWGVGAATAREFLHDRNWRTLDDIVAHGWATLSRVQQIGVKHYDELLAGIPRAEASRIAATVRRHAALVRDGRVEVAVAGGCRRGKEAAGDVDLVVSHRDLAATDGLAVDLVQSLEREGWVTHTLLLSLRNSARGQAVLPFRGDGAGAGTGFDSLDKALVVWRDPAWSGGGERNPNVHRRVDIIRDLRRYAKNVKGWKFDSSGVRDRRTGEVVLLEGEEGVGEGLGWEDAEKKVFEGLGLEWIRPEERCTG</sequence>
<dbReference type="Gene3D" id="3.30.210.10">
    <property type="entry name" value="DNA polymerase, thumb domain"/>
    <property type="match status" value="1"/>
</dbReference>
<dbReference type="SUPFAM" id="SSF81585">
    <property type="entry name" value="PsbU/PolX domain-like"/>
    <property type="match status" value="1"/>
</dbReference>
<dbReference type="EMBL" id="JAJVDC020000092">
    <property type="protein sequence ID" value="KAL1625572.1"/>
    <property type="molecule type" value="Genomic_DNA"/>
</dbReference>
<dbReference type="Pfam" id="PF10391">
    <property type="entry name" value="DNA_pol_lambd_f"/>
    <property type="match status" value="1"/>
</dbReference>
<dbReference type="Pfam" id="PF14791">
    <property type="entry name" value="DNA_pol_B_thumb"/>
    <property type="match status" value="1"/>
</dbReference>
<feature type="compositionally biased region" description="Polar residues" evidence="3">
    <location>
        <begin position="170"/>
        <end position="181"/>
    </location>
</feature>
<feature type="compositionally biased region" description="Acidic residues" evidence="3">
    <location>
        <begin position="103"/>
        <end position="114"/>
    </location>
</feature>
<dbReference type="SMART" id="SM00483">
    <property type="entry name" value="POLXc"/>
    <property type="match status" value="1"/>
</dbReference>
<dbReference type="InterPro" id="IPR002054">
    <property type="entry name" value="DNA-dir_DNA_pol_X"/>
</dbReference>
<keyword evidence="2" id="KW-0548">Nucleotidyltransferase</keyword>
<keyword evidence="1" id="KW-0808">Transferase</keyword>
<organism evidence="5 6">
    <name type="scientific">Neofusicoccum ribis</name>
    <dbReference type="NCBI Taxonomy" id="45134"/>
    <lineage>
        <taxon>Eukaryota</taxon>
        <taxon>Fungi</taxon>
        <taxon>Dikarya</taxon>
        <taxon>Ascomycota</taxon>
        <taxon>Pezizomycotina</taxon>
        <taxon>Dothideomycetes</taxon>
        <taxon>Dothideomycetes incertae sedis</taxon>
        <taxon>Botryosphaeriales</taxon>
        <taxon>Botryosphaeriaceae</taxon>
        <taxon>Neofusicoccum</taxon>
    </lineage>
</organism>
<comment type="caution">
    <text evidence="5">The sequence shown here is derived from an EMBL/GenBank/DDBJ whole genome shotgun (WGS) entry which is preliminary data.</text>
</comment>
<evidence type="ECO:0000313" key="5">
    <source>
        <dbReference type="EMBL" id="KAL1625572.1"/>
    </source>
</evidence>
<gene>
    <name evidence="5" type="ORF">SLS56_007231</name>
</gene>
<dbReference type="SUPFAM" id="SSF81301">
    <property type="entry name" value="Nucleotidyltransferase"/>
    <property type="match status" value="1"/>
</dbReference>
<dbReference type="InterPro" id="IPR027421">
    <property type="entry name" value="DNA_pol_lamdba_lyase_dom_sf"/>
</dbReference>
<feature type="domain" description="BRCT" evidence="4">
    <location>
        <begin position="124"/>
        <end position="157"/>
    </location>
</feature>
<dbReference type="InterPro" id="IPR001357">
    <property type="entry name" value="BRCT_dom"/>
</dbReference>
<dbReference type="Gene3D" id="1.10.150.20">
    <property type="entry name" value="5' to 3' exonuclease, C-terminal subdomain"/>
    <property type="match status" value="1"/>
</dbReference>
<evidence type="ECO:0000256" key="1">
    <source>
        <dbReference type="ARBA" id="ARBA00022679"/>
    </source>
</evidence>
<evidence type="ECO:0000259" key="4">
    <source>
        <dbReference type="PROSITE" id="PS50172"/>
    </source>
</evidence>
<feature type="region of interest" description="Disordered" evidence="3">
    <location>
        <begin position="208"/>
        <end position="266"/>
    </location>
</feature>
<dbReference type="Proteomes" id="UP001521116">
    <property type="component" value="Unassembled WGS sequence"/>
</dbReference>
<dbReference type="InterPro" id="IPR043519">
    <property type="entry name" value="NT_sf"/>
</dbReference>
<dbReference type="InterPro" id="IPR010996">
    <property type="entry name" value="HHH_MUS81"/>
</dbReference>
<dbReference type="InterPro" id="IPR018944">
    <property type="entry name" value="DNA_pol_lambd_fingers_domain"/>
</dbReference>
<evidence type="ECO:0000313" key="6">
    <source>
        <dbReference type="Proteomes" id="UP001521116"/>
    </source>
</evidence>
<dbReference type="InterPro" id="IPR037160">
    <property type="entry name" value="DNA_Pol_thumb_sf"/>
</dbReference>
<dbReference type="Pfam" id="PF14716">
    <property type="entry name" value="HHH_8"/>
    <property type="match status" value="1"/>
</dbReference>
<dbReference type="Pfam" id="PF14792">
    <property type="entry name" value="DNA_pol_B_palm"/>
    <property type="match status" value="1"/>
</dbReference>
<dbReference type="InterPro" id="IPR022312">
    <property type="entry name" value="DNA_pol_X"/>
</dbReference>
<feature type="compositionally biased region" description="Polar residues" evidence="3">
    <location>
        <begin position="209"/>
        <end position="224"/>
    </location>
</feature>
<dbReference type="PRINTS" id="PR00869">
    <property type="entry name" value="DNAPOLX"/>
</dbReference>
<feature type="region of interest" description="Disordered" evidence="3">
    <location>
        <begin position="161"/>
        <end position="191"/>
    </location>
</feature>
<name>A0ABR3SNE8_9PEZI</name>
<reference evidence="5 6" key="1">
    <citation type="submission" date="2024-02" db="EMBL/GenBank/DDBJ databases">
        <title>De novo assembly and annotation of 12 fungi associated with fruit tree decline syndrome in Ontario, Canada.</title>
        <authorList>
            <person name="Sulman M."/>
            <person name="Ellouze W."/>
            <person name="Ilyukhin E."/>
        </authorList>
    </citation>
    <scope>NUCLEOTIDE SEQUENCE [LARGE SCALE GENOMIC DNA]</scope>
    <source>
        <strain evidence="5 6">M1-105</strain>
    </source>
</reference>
<feature type="compositionally biased region" description="Low complexity" evidence="3">
    <location>
        <begin position="231"/>
        <end position="252"/>
    </location>
</feature>
<dbReference type="PANTHER" id="PTHR11276:SF29">
    <property type="entry name" value="DNA POLYMERASE TYPE-X FAMILY PROTEIN POL4"/>
    <property type="match status" value="1"/>
</dbReference>
<dbReference type="InterPro" id="IPR028207">
    <property type="entry name" value="DNA_pol_B_palm_palm"/>
</dbReference>
<evidence type="ECO:0000256" key="3">
    <source>
        <dbReference type="SAM" id="MobiDB-lite"/>
    </source>
</evidence>
<protein>
    <recommendedName>
        <fullName evidence="4">BRCT domain-containing protein</fullName>
    </recommendedName>
</protein>
<evidence type="ECO:0000256" key="2">
    <source>
        <dbReference type="ARBA" id="ARBA00022695"/>
    </source>
</evidence>
<keyword evidence="6" id="KW-1185">Reference proteome</keyword>
<dbReference type="PANTHER" id="PTHR11276">
    <property type="entry name" value="DNA POLYMERASE TYPE-X FAMILY MEMBER"/>
    <property type="match status" value="1"/>
</dbReference>
<dbReference type="PROSITE" id="PS50172">
    <property type="entry name" value="BRCT"/>
    <property type="match status" value="1"/>
</dbReference>
<feature type="region of interest" description="Disordered" evidence="3">
    <location>
        <begin position="71"/>
        <end position="114"/>
    </location>
</feature>
<dbReference type="InterPro" id="IPR029398">
    <property type="entry name" value="PolB_thumb"/>
</dbReference>